<dbReference type="InterPro" id="IPR000172">
    <property type="entry name" value="GMC_OxRdtase_N"/>
</dbReference>
<evidence type="ECO:0000256" key="2">
    <source>
        <dbReference type="ARBA" id="ARBA00010790"/>
    </source>
</evidence>
<feature type="binding site" evidence="6">
    <location>
        <position position="271"/>
    </location>
    <ligand>
        <name>FAD</name>
        <dbReference type="ChEBI" id="CHEBI:57692"/>
    </ligand>
</feature>
<keyword evidence="9" id="KW-1185">Reference proteome</keyword>
<dbReference type="InterPro" id="IPR007867">
    <property type="entry name" value="GMC_OxRtase_C"/>
</dbReference>
<dbReference type="OrthoDB" id="269227at2759"/>
<dbReference type="EMBL" id="SFCI01001017">
    <property type="protein sequence ID" value="TFY77046.1"/>
    <property type="molecule type" value="Genomic_DNA"/>
</dbReference>
<evidence type="ECO:0000256" key="4">
    <source>
        <dbReference type="ARBA" id="ARBA00022827"/>
    </source>
</evidence>
<feature type="active site" description="Proton acceptor" evidence="5">
    <location>
        <position position="598"/>
    </location>
</feature>
<dbReference type="Gene3D" id="3.50.50.60">
    <property type="entry name" value="FAD/NAD(P)-binding domain"/>
    <property type="match status" value="1"/>
</dbReference>
<sequence length="627" mass="69114">MLIKDYDGIARRVTPGGYDPDEYDVIITGGGALQRVIDVIHALTYSLFHAMKQATGPSYSTVFHAILLTGVWLSSKNVPYSRIPSGFSRIFGTELTYNIMTEPSEEIAGARIYWPRVFEGKMLGGCSSVNAQIYHRGSPEDYDEWARIQGDNDGGDEWSYKNFHRYFKKFERYNPSEQYPDVDLKERGGITGMVDVGHEGHFSPITRKFIESCEHVGIPRKSDLNSSKGTLGVAKLMTFIHKSARVTTESAYLTEDVLARPNLKIAVRATVTKLLFDNGPKPRVTGVEFTSSPNGPRYRVKARKEVVLSAGAIHTPHILMLSGIGPADHLRQHSIPVVIDLPAVGAHLRDHAVIDVCYRENSGHSLNHLSSTVPLWRNLRMLKSTLQWALFSTGPLLTNVAEAAAFCRSDDAMLFPEYKTHPEDTTSGAGAPDLELFCSPVGYSRNHRGILDNYGDLMGLHILLLRPTSKGSITLKSNNPFDLPVVNANYLSTKHDLDVLVRGMRLLTRVSEMQPLSDIMDAPIEPDTKYGHHLKDASDAELVSYIRNNLATLYHPTSTARMAPRNAGGVVDARLRVYGVQGLRVADASIFPEIVSGHTAATAIAIGEKAADLIKDALGGRRSSLHE</sequence>
<name>A0A4Y9ZQ67_9AGAM</name>
<dbReference type="PIRSF" id="PIRSF000137">
    <property type="entry name" value="Alcohol_oxidase"/>
    <property type="match status" value="1"/>
</dbReference>
<keyword evidence="3" id="KW-0285">Flavoprotein</keyword>
<protein>
    <recommendedName>
        <fullName evidence="7">Glucose-methanol-choline oxidoreductase N-terminal domain-containing protein</fullName>
    </recommendedName>
</protein>
<dbReference type="Pfam" id="PF05199">
    <property type="entry name" value="GMC_oxred_C"/>
    <property type="match status" value="1"/>
</dbReference>
<dbReference type="GO" id="GO:0050660">
    <property type="term" value="F:flavin adenine dinucleotide binding"/>
    <property type="evidence" value="ECO:0007669"/>
    <property type="project" value="InterPro"/>
</dbReference>
<dbReference type="Gene3D" id="3.30.560.10">
    <property type="entry name" value="Glucose Oxidase, domain 3"/>
    <property type="match status" value="1"/>
</dbReference>
<dbReference type="InterPro" id="IPR036188">
    <property type="entry name" value="FAD/NAD-bd_sf"/>
</dbReference>
<comment type="cofactor">
    <cofactor evidence="1 6">
        <name>FAD</name>
        <dbReference type="ChEBI" id="CHEBI:57692"/>
    </cofactor>
</comment>
<proteinExistence type="inferred from homology"/>
<gene>
    <name evidence="8" type="ORF">EWM64_g6966</name>
</gene>
<reference evidence="8 9" key="1">
    <citation type="submission" date="2019-02" db="EMBL/GenBank/DDBJ databases">
        <title>Genome sequencing of the rare red list fungi Hericium alpestre (H. flagellum).</title>
        <authorList>
            <person name="Buettner E."/>
            <person name="Kellner H."/>
        </authorList>
    </citation>
    <scope>NUCLEOTIDE SEQUENCE [LARGE SCALE GENOMIC DNA]</scope>
    <source>
        <strain evidence="8 9">DSM 108284</strain>
    </source>
</reference>
<accession>A0A4Y9ZQ67</accession>
<evidence type="ECO:0000256" key="6">
    <source>
        <dbReference type="PIRSR" id="PIRSR000137-2"/>
    </source>
</evidence>
<dbReference type="PANTHER" id="PTHR11552">
    <property type="entry name" value="GLUCOSE-METHANOL-CHOLINE GMC OXIDOREDUCTASE"/>
    <property type="match status" value="1"/>
</dbReference>
<evidence type="ECO:0000313" key="8">
    <source>
        <dbReference type="EMBL" id="TFY77046.1"/>
    </source>
</evidence>
<comment type="caution">
    <text evidence="8">The sequence shown here is derived from an EMBL/GenBank/DDBJ whole genome shotgun (WGS) entry which is preliminary data.</text>
</comment>
<evidence type="ECO:0000256" key="5">
    <source>
        <dbReference type="PIRSR" id="PIRSR000137-1"/>
    </source>
</evidence>
<dbReference type="GO" id="GO:0016614">
    <property type="term" value="F:oxidoreductase activity, acting on CH-OH group of donors"/>
    <property type="evidence" value="ECO:0007669"/>
    <property type="project" value="InterPro"/>
</dbReference>
<feature type="active site" description="Proton donor" evidence="5">
    <location>
        <position position="555"/>
    </location>
</feature>
<dbReference type="Proteomes" id="UP000298061">
    <property type="component" value="Unassembled WGS sequence"/>
</dbReference>
<dbReference type="InterPro" id="IPR012132">
    <property type="entry name" value="GMC_OxRdtase"/>
</dbReference>
<dbReference type="PROSITE" id="PS00624">
    <property type="entry name" value="GMC_OXRED_2"/>
    <property type="match status" value="1"/>
</dbReference>
<evidence type="ECO:0000313" key="9">
    <source>
        <dbReference type="Proteomes" id="UP000298061"/>
    </source>
</evidence>
<dbReference type="AlphaFoldDB" id="A0A4Y9ZQ67"/>
<feature type="domain" description="Glucose-methanol-choline oxidoreductase N-terminal" evidence="7">
    <location>
        <begin position="311"/>
        <end position="325"/>
    </location>
</feature>
<organism evidence="8 9">
    <name type="scientific">Hericium alpestre</name>
    <dbReference type="NCBI Taxonomy" id="135208"/>
    <lineage>
        <taxon>Eukaryota</taxon>
        <taxon>Fungi</taxon>
        <taxon>Dikarya</taxon>
        <taxon>Basidiomycota</taxon>
        <taxon>Agaricomycotina</taxon>
        <taxon>Agaricomycetes</taxon>
        <taxon>Russulales</taxon>
        <taxon>Hericiaceae</taxon>
        <taxon>Hericium</taxon>
    </lineage>
</organism>
<evidence type="ECO:0000259" key="7">
    <source>
        <dbReference type="PROSITE" id="PS00624"/>
    </source>
</evidence>
<dbReference type="SUPFAM" id="SSF54373">
    <property type="entry name" value="FAD-linked reductases, C-terminal domain"/>
    <property type="match status" value="1"/>
</dbReference>
<dbReference type="Pfam" id="PF00732">
    <property type="entry name" value="GMC_oxred_N"/>
    <property type="match status" value="1"/>
</dbReference>
<keyword evidence="4 6" id="KW-0274">FAD</keyword>
<dbReference type="SUPFAM" id="SSF51905">
    <property type="entry name" value="FAD/NAD(P)-binding domain"/>
    <property type="match status" value="1"/>
</dbReference>
<evidence type="ECO:0000256" key="1">
    <source>
        <dbReference type="ARBA" id="ARBA00001974"/>
    </source>
</evidence>
<evidence type="ECO:0000256" key="3">
    <source>
        <dbReference type="ARBA" id="ARBA00022630"/>
    </source>
</evidence>
<comment type="similarity">
    <text evidence="2">Belongs to the GMC oxidoreductase family.</text>
</comment>
<dbReference type="PANTHER" id="PTHR11552:SF147">
    <property type="entry name" value="CHOLINE DEHYDROGENASE, MITOCHONDRIAL"/>
    <property type="match status" value="1"/>
</dbReference>
<dbReference type="STRING" id="135208.A0A4Y9ZQ67"/>